<dbReference type="OrthoDB" id="3050185at2759"/>
<dbReference type="EMBL" id="KI669563">
    <property type="protein sequence ID" value="ETN21886.1"/>
    <property type="molecule type" value="Genomic_DNA"/>
</dbReference>
<dbReference type="OMA" id="NFRESHP"/>
<dbReference type="VEuPathDB" id="FungiDB:PPTG_01964"/>
<reference evidence="2" key="1">
    <citation type="submission" date="2011-12" db="EMBL/GenBank/DDBJ databases">
        <authorList>
            <consortium name="The Broad Institute Genome Sequencing Platform"/>
            <person name="Russ C."/>
            <person name="Tyler B."/>
            <person name="Panabieres F."/>
            <person name="Shan W."/>
            <person name="Tripathy S."/>
            <person name="Grunwald N."/>
            <person name="Machado M."/>
            <person name="Young S.K."/>
            <person name="Zeng Q."/>
            <person name="Gargeya S."/>
            <person name="Fitzgerald M."/>
            <person name="Haas B."/>
            <person name="Abouelleil A."/>
            <person name="Alvarado L."/>
            <person name="Arachchi H.M."/>
            <person name="Berlin A."/>
            <person name="Chapman S.B."/>
            <person name="Gearin G."/>
            <person name="Goldberg J."/>
            <person name="Griggs A."/>
            <person name="Gujja S."/>
            <person name="Hansen M."/>
            <person name="Heiman D."/>
            <person name="Howarth C."/>
            <person name="Larimer J."/>
            <person name="Lui A."/>
            <person name="MacDonald P.J.P."/>
            <person name="McCowen C."/>
            <person name="Montmayeur A."/>
            <person name="Murphy C."/>
            <person name="Neiman D."/>
            <person name="Pearson M."/>
            <person name="Priest M."/>
            <person name="Roberts A."/>
            <person name="Saif S."/>
            <person name="Shea T."/>
            <person name="Sisk P."/>
            <person name="Stolte C."/>
            <person name="Sykes S."/>
            <person name="Wortman J."/>
            <person name="Nusbaum C."/>
            <person name="Birren B."/>
        </authorList>
    </citation>
    <scope>NUCLEOTIDE SEQUENCE [LARGE SCALE GENOMIC DNA]</scope>
    <source>
        <strain evidence="2">INRA-310</strain>
    </source>
</reference>
<evidence type="ECO:0000313" key="2">
    <source>
        <dbReference type="Proteomes" id="UP000018817"/>
    </source>
</evidence>
<accession>W2R9I6</accession>
<protein>
    <recommendedName>
        <fullName evidence="3">Helitron helicase-like domain-containing protein</fullName>
    </recommendedName>
</protein>
<dbReference type="Proteomes" id="UP000018817">
    <property type="component" value="Unassembled WGS sequence"/>
</dbReference>
<sequence>MSRTRVAGMIYNLTNRQEIAGPLAALYLYHGSCCYSSASLPLGDVTRQLMELEDYSCNLVNSSEDATASNFRAVSYLDDYIYRPKMLEKLNLYEFTMWFFRKKHGNAIYSWLGFLDRHPLCKSQCLGTRYEDVVPVLQTFRFPRNEGQASSEKRYKYAVLSLVLFKPFRCLADIVSHSSDEQMWIDCYDQWKPQRSNFVEEIMNNMEDFYSGFERASLRARKRRSLLSQNL</sequence>
<organism evidence="1 2">
    <name type="scientific">Phytophthora nicotianae (strain INRA-310)</name>
    <name type="common">Phytophthora parasitica</name>
    <dbReference type="NCBI Taxonomy" id="761204"/>
    <lineage>
        <taxon>Eukaryota</taxon>
        <taxon>Sar</taxon>
        <taxon>Stramenopiles</taxon>
        <taxon>Oomycota</taxon>
        <taxon>Peronosporomycetes</taxon>
        <taxon>Peronosporales</taxon>
        <taxon>Peronosporaceae</taxon>
        <taxon>Phytophthora</taxon>
    </lineage>
</organism>
<evidence type="ECO:0008006" key="3">
    <source>
        <dbReference type="Google" id="ProtNLM"/>
    </source>
</evidence>
<reference evidence="1 2" key="2">
    <citation type="submission" date="2013-11" db="EMBL/GenBank/DDBJ databases">
        <title>The Genome Sequence of Phytophthora parasitica INRA-310.</title>
        <authorList>
            <consortium name="The Broad Institute Genomics Platform"/>
            <person name="Russ C."/>
            <person name="Tyler B."/>
            <person name="Panabieres F."/>
            <person name="Shan W."/>
            <person name="Tripathy S."/>
            <person name="Grunwald N."/>
            <person name="Machado M."/>
            <person name="Johnson C.S."/>
            <person name="Arredondo F."/>
            <person name="Hong C."/>
            <person name="Coffey M."/>
            <person name="Young S.K."/>
            <person name="Zeng Q."/>
            <person name="Gargeya S."/>
            <person name="Fitzgerald M."/>
            <person name="Abouelleil A."/>
            <person name="Alvarado L."/>
            <person name="Chapman S.B."/>
            <person name="Gainer-Dewar J."/>
            <person name="Goldberg J."/>
            <person name="Griggs A."/>
            <person name="Gujja S."/>
            <person name="Hansen M."/>
            <person name="Howarth C."/>
            <person name="Imamovic A."/>
            <person name="Ireland A."/>
            <person name="Larimer J."/>
            <person name="McCowan C."/>
            <person name="Murphy C."/>
            <person name="Pearson M."/>
            <person name="Poon T.W."/>
            <person name="Priest M."/>
            <person name="Roberts A."/>
            <person name="Saif S."/>
            <person name="Shea T."/>
            <person name="Sykes S."/>
            <person name="Wortman J."/>
            <person name="Nusbaum C."/>
            <person name="Birren B."/>
        </authorList>
    </citation>
    <scope>NUCLEOTIDE SEQUENCE [LARGE SCALE GENOMIC DNA]</scope>
    <source>
        <strain evidence="1 2">INRA-310</strain>
    </source>
</reference>
<dbReference type="AlphaFoldDB" id="W2R9I6"/>
<gene>
    <name evidence="1" type="ORF">PPTG_01964</name>
</gene>
<dbReference type="RefSeq" id="XP_008893605.1">
    <property type="nucleotide sequence ID" value="XM_008895357.1"/>
</dbReference>
<name>W2R9I6_PHYN3</name>
<evidence type="ECO:0000313" key="1">
    <source>
        <dbReference type="EMBL" id="ETN21886.1"/>
    </source>
</evidence>
<dbReference type="GeneID" id="20172225"/>
<proteinExistence type="predicted"/>